<dbReference type="Proteomes" id="UP000184404">
    <property type="component" value="Unassembled WGS sequence"/>
</dbReference>
<reference evidence="1 2" key="1">
    <citation type="submission" date="2016-11" db="EMBL/GenBank/DDBJ databases">
        <authorList>
            <person name="Jaros S."/>
            <person name="Januszkiewicz K."/>
            <person name="Wedrychowicz H."/>
        </authorList>
    </citation>
    <scope>NUCLEOTIDE SEQUENCE [LARGE SCALE GENOMIC DNA]</scope>
    <source>
        <strain evidence="1 2">DSM 10502</strain>
    </source>
</reference>
<gene>
    <name evidence="1" type="ORF">SAMN02745190_02187</name>
</gene>
<evidence type="ECO:0000313" key="2">
    <source>
        <dbReference type="Proteomes" id="UP000184404"/>
    </source>
</evidence>
<dbReference type="STRING" id="1123243.SAMN02745190_02187"/>
<organism evidence="1 2">
    <name type="scientific">Schwartzia succinivorans DSM 10502</name>
    <dbReference type="NCBI Taxonomy" id="1123243"/>
    <lineage>
        <taxon>Bacteria</taxon>
        <taxon>Bacillati</taxon>
        <taxon>Bacillota</taxon>
        <taxon>Negativicutes</taxon>
        <taxon>Selenomonadales</taxon>
        <taxon>Selenomonadaceae</taxon>
        <taxon>Schwartzia</taxon>
    </lineage>
</organism>
<dbReference type="RefSeq" id="WP_072936295.1">
    <property type="nucleotide sequence ID" value="NZ_FQUG01000010.1"/>
</dbReference>
<keyword evidence="2" id="KW-1185">Reference proteome</keyword>
<evidence type="ECO:0000313" key="1">
    <source>
        <dbReference type="EMBL" id="SHF24774.1"/>
    </source>
</evidence>
<sequence>MRNMWTKFMDWADSGQEIARVTPMHIHTEHECMECHQAHCHDGEELCETCRQLLEKVTGEKTYS</sequence>
<name>A0A1M5A3H8_9FIRM</name>
<dbReference type="EMBL" id="FQUG01000010">
    <property type="protein sequence ID" value="SHF24774.1"/>
    <property type="molecule type" value="Genomic_DNA"/>
</dbReference>
<protein>
    <submittedName>
        <fullName evidence="1">Uncharacterized protein</fullName>
    </submittedName>
</protein>
<dbReference type="AlphaFoldDB" id="A0A1M5A3H8"/>
<accession>A0A1M5A3H8</accession>
<proteinExistence type="predicted"/>